<dbReference type="AlphaFoldDB" id="A0AAE1EAJ9"/>
<gene>
    <name evidence="1" type="ORF">RRG08_057521</name>
</gene>
<sequence length="97" mass="11141">MALWKAADTLKKQYGKKRIKVTQTAHKKKKQLKEQDLDLVPTSSILVGTSAKYMLDYRDQSVSDMEEEGCLFKEQPKECSTGRFSKEHAREYPTGRA</sequence>
<evidence type="ECO:0000313" key="2">
    <source>
        <dbReference type="Proteomes" id="UP001283361"/>
    </source>
</evidence>
<comment type="caution">
    <text evidence="1">The sequence shown here is derived from an EMBL/GenBank/DDBJ whole genome shotgun (WGS) entry which is preliminary data.</text>
</comment>
<keyword evidence="2" id="KW-1185">Reference proteome</keyword>
<organism evidence="1 2">
    <name type="scientific">Elysia crispata</name>
    <name type="common">lettuce slug</name>
    <dbReference type="NCBI Taxonomy" id="231223"/>
    <lineage>
        <taxon>Eukaryota</taxon>
        <taxon>Metazoa</taxon>
        <taxon>Spiralia</taxon>
        <taxon>Lophotrochozoa</taxon>
        <taxon>Mollusca</taxon>
        <taxon>Gastropoda</taxon>
        <taxon>Heterobranchia</taxon>
        <taxon>Euthyneura</taxon>
        <taxon>Panpulmonata</taxon>
        <taxon>Sacoglossa</taxon>
        <taxon>Placobranchoidea</taxon>
        <taxon>Plakobranchidae</taxon>
        <taxon>Elysia</taxon>
    </lineage>
</organism>
<accession>A0AAE1EAJ9</accession>
<name>A0AAE1EAJ9_9GAST</name>
<dbReference type="Proteomes" id="UP001283361">
    <property type="component" value="Unassembled WGS sequence"/>
</dbReference>
<dbReference type="EMBL" id="JAWDGP010000617">
    <property type="protein sequence ID" value="KAK3798913.1"/>
    <property type="molecule type" value="Genomic_DNA"/>
</dbReference>
<reference evidence="1" key="1">
    <citation type="journal article" date="2023" name="G3 (Bethesda)">
        <title>A reference genome for the long-term kleptoplast-retaining sea slug Elysia crispata morphotype clarki.</title>
        <authorList>
            <person name="Eastman K.E."/>
            <person name="Pendleton A.L."/>
            <person name="Shaikh M.A."/>
            <person name="Suttiyut T."/>
            <person name="Ogas R."/>
            <person name="Tomko P."/>
            <person name="Gavelis G."/>
            <person name="Widhalm J.R."/>
            <person name="Wisecaver J.H."/>
        </authorList>
    </citation>
    <scope>NUCLEOTIDE SEQUENCE</scope>
    <source>
        <strain evidence="1">ECLA1</strain>
    </source>
</reference>
<evidence type="ECO:0000313" key="1">
    <source>
        <dbReference type="EMBL" id="KAK3798913.1"/>
    </source>
</evidence>
<protein>
    <submittedName>
        <fullName evidence="1">Uncharacterized protein</fullName>
    </submittedName>
</protein>
<proteinExistence type="predicted"/>